<dbReference type="SMART" id="SM00382">
    <property type="entry name" value="AAA"/>
    <property type="match status" value="1"/>
</dbReference>
<dbReference type="InterPro" id="IPR003593">
    <property type="entry name" value="AAA+_ATPase"/>
</dbReference>
<comment type="subcellular location">
    <subcellularLocation>
        <location evidence="1">Cell membrane</location>
        <topology evidence="1">Peripheral membrane protein</topology>
    </subcellularLocation>
</comment>
<dbReference type="GO" id="GO:0005524">
    <property type="term" value="F:ATP binding"/>
    <property type="evidence" value="ECO:0007669"/>
    <property type="project" value="UniProtKB-KW"/>
</dbReference>
<dbReference type="InterPro" id="IPR017871">
    <property type="entry name" value="ABC_transporter-like_CS"/>
</dbReference>
<feature type="domain" description="ABC transporter" evidence="7">
    <location>
        <begin position="15"/>
        <end position="262"/>
    </location>
</feature>
<comment type="caution">
    <text evidence="8">The sequence shown here is derived from an EMBL/GenBank/DDBJ whole genome shotgun (WGS) entry which is preliminary data.</text>
</comment>
<organism evidence="8 11">
    <name type="scientific">Butyricicoccus pullicaecorum</name>
    <dbReference type="NCBI Taxonomy" id="501571"/>
    <lineage>
        <taxon>Bacteria</taxon>
        <taxon>Bacillati</taxon>
        <taxon>Bacillota</taxon>
        <taxon>Clostridia</taxon>
        <taxon>Eubacteriales</taxon>
        <taxon>Butyricicoccaceae</taxon>
        <taxon>Butyricicoccus</taxon>
    </lineage>
</organism>
<dbReference type="InterPro" id="IPR003439">
    <property type="entry name" value="ABC_transporter-like_ATP-bd"/>
</dbReference>
<evidence type="ECO:0000256" key="6">
    <source>
        <dbReference type="ARBA" id="ARBA00023136"/>
    </source>
</evidence>
<sequence>MSIPSSAERAQHNLVSMQHIYKTFNPDTVSEVTVFQDFNLDIPRGQFVSVIGSNGSGKTTMLNLLCGSIPIDMGAIYLGGKTLKGLKEYQRAGKIGRVFQDPSRGTCPELTILENMALADNKGKVFGLGRGVNRRRMDEYRTQLERLKLGLEDKMDIPVGSLSGGQRQALALLISTMTPIELLILDEHTAALDPNSSATVMELTDQIVKEKNLTALMVTHNLKFAVQYGNRLLMMHQGRAVIDAADAEKEKLQMNDILEKFNTISLELGNSL</sequence>
<dbReference type="PANTHER" id="PTHR42788:SF7">
    <property type="entry name" value="NITRATE ABC TRANSPORTER ATP-BINDING PROTEIN"/>
    <property type="match status" value="1"/>
</dbReference>
<name>A0A1Y4L733_9FIRM</name>
<dbReference type="AlphaFoldDB" id="A0A1Y4L733"/>
<accession>A0A1Y4L733</accession>
<keyword evidence="2" id="KW-0813">Transport</keyword>
<gene>
    <name evidence="9" type="ORF">B5F15_08825</name>
    <name evidence="8" type="ORF">B5F17_08725</name>
</gene>
<dbReference type="InterPro" id="IPR050166">
    <property type="entry name" value="ABC_transporter_ATP-bind"/>
</dbReference>
<evidence type="ECO:0000256" key="2">
    <source>
        <dbReference type="ARBA" id="ARBA00022448"/>
    </source>
</evidence>
<dbReference type="Pfam" id="PF00005">
    <property type="entry name" value="ABC_tran"/>
    <property type="match status" value="1"/>
</dbReference>
<dbReference type="GO" id="GO:0005886">
    <property type="term" value="C:plasma membrane"/>
    <property type="evidence" value="ECO:0007669"/>
    <property type="project" value="UniProtKB-SubCell"/>
</dbReference>
<evidence type="ECO:0000313" key="8">
    <source>
        <dbReference type="EMBL" id="OUP52557.1"/>
    </source>
</evidence>
<evidence type="ECO:0000256" key="4">
    <source>
        <dbReference type="ARBA" id="ARBA00022741"/>
    </source>
</evidence>
<reference evidence="10 11" key="1">
    <citation type="submission" date="2017-04" db="EMBL/GenBank/DDBJ databases">
        <title>Function of individual gut microbiota members based on whole genome sequencing of pure cultures obtained from chicken caecum.</title>
        <authorList>
            <person name="Medvecky M."/>
            <person name="Cejkova D."/>
            <person name="Polansky O."/>
            <person name="Karasova D."/>
            <person name="Kubasova T."/>
            <person name="Cizek A."/>
            <person name="Rychlik I."/>
        </authorList>
    </citation>
    <scope>NUCLEOTIDE SEQUENCE [LARGE SCALE GENOMIC DNA]</scope>
    <source>
        <strain evidence="10">An179</strain>
        <strain evidence="11">An180</strain>
    </source>
</reference>
<dbReference type="Gene3D" id="3.40.50.300">
    <property type="entry name" value="P-loop containing nucleotide triphosphate hydrolases"/>
    <property type="match status" value="1"/>
</dbReference>
<evidence type="ECO:0000313" key="11">
    <source>
        <dbReference type="Proteomes" id="UP000195897"/>
    </source>
</evidence>
<dbReference type="Proteomes" id="UP000195326">
    <property type="component" value="Unassembled WGS sequence"/>
</dbReference>
<evidence type="ECO:0000256" key="1">
    <source>
        <dbReference type="ARBA" id="ARBA00004202"/>
    </source>
</evidence>
<keyword evidence="4" id="KW-0547">Nucleotide-binding</keyword>
<proteinExistence type="predicted"/>
<keyword evidence="3" id="KW-1003">Cell membrane</keyword>
<reference evidence="8" key="2">
    <citation type="journal article" date="2018" name="BMC Genomics">
        <title>Whole genome sequencing and function prediction of 133 gut anaerobes isolated from chicken caecum in pure cultures.</title>
        <authorList>
            <person name="Medvecky M."/>
            <person name="Cejkova D."/>
            <person name="Polansky O."/>
            <person name="Karasova D."/>
            <person name="Kubasova T."/>
            <person name="Cizek A."/>
            <person name="Rychlik I."/>
        </authorList>
    </citation>
    <scope>NUCLEOTIDE SEQUENCE</scope>
    <source>
        <strain evidence="9">An179</strain>
        <strain evidence="8">An180</strain>
    </source>
</reference>
<evidence type="ECO:0000313" key="10">
    <source>
        <dbReference type="Proteomes" id="UP000195326"/>
    </source>
</evidence>
<dbReference type="GO" id="GO:0016887">
    <property type="term" value="F:ATP hydrolysis activity"/>
    <property type="evidence" value="ECO:0007669"/>
    <property type="project" value="InterPro"/>
</dbReference>
<dbReference type="PROSITE" id="PS50893">
    <property type="entry name" value="ABC_TRANSPORTER_2"/>
    <property type="match status" value="1"/>
</dbReference>
<evidence type="ECO:0000313" key="9">
    <source>
        <dbReference type="EMBL" id="OUP57898.1"/>
    </source>
</evidence>
<evidence type="ECO:0000256" key="3">
    <source>
        <dbReference type="ARBA" id="ARBA00022475"/>
    </source>
</evidence>
<dbReference type="InterPro" id="IPR027417">
    <property type="entry name" value="P-loop_NTPase"/>
</dbReference>
<protein>
    <submittedName>
        <fullName evidence="8">ABC transporter ATP-binding protein</fullName>
    </submittedName>
</protein>
<dbReference type="EMBL" id="NFKL01000011">
    <property type="protein sequence ID" value="OUP57898.1"/>
    <property type="molecule type" value="Genomic_DNA"/>
</dbReference>
<keyword evidence="5 8" id="KW-0067">ATP-binding</keyword>
<dbReference type="PANTHER" id="PTHR42788">
    <property type="entry name" value="TAURINE IMPORT ATP-BINDING PROTEIN-RELATED"/>
    <property type="match status" value="1"/>
</dbReference>
<dbReference type="Proteomes" id="UP000195897">
    <property type="component" value="Unassembled WGS sequence"/>
</dbReference>
<dbReference type="EMBL" id="NFKK01000009">
    <property type="protein sequence ID" value="OUP52557.1"/>
    <property type="molecule type" value="Genomic_DNA"/>
</dbReference>
<keyword evidence="6" id="KW-0472">Membrane</keyword>
<dbReference type="SUPFAM" id="SSF52540">
    <property type="entry name" value="P-loop containing nucleoside triphosphate hydrolases"/>
    <property type="match status" value="1"/>
</dbReference>
<evidence type="ECO:0000256" key="5">
    <source>
        <dbReference type="ARBA" id="ARBA00022840"/>
    </source>
</evidence>
<evidence type="ECO:0000259" key="7">
    <source>
        <dbReference type="PROSITE" id="PS50893"/>
    </source>
</evidence>
<dbReference type="PROSITE" id="PS00211">
    <property type="entry name" value="ABC_TRANSPORTER_1"/>
    <property type="match status" value="1"/>
</dbReference>
<dbReference type="RefSeq" id="WP_016146361.1">
    <property type="nucleotide sequence ID" value="NZ_CABKSA010000001.1"/>
</dbReference>
<dbReference type="STRING" id="501571.GCA_900143195_01847"/>